<proteinExistence type="predicted"/>
<sequence>MVHKIVLETFSPIFKKMIEAQSSDNENVIEITDCDYQLVQNAVNFCYGMSEAIPTNCDDLILMLKFSNKYEIDDLKKEIEFKLMSKILPENVCKFTNVAIEANAENLKAMFSQNTNPDR</sequence>
<dbReference type="WBParaSite" id="ES5_v2.g19899.t1">
    <property type="protein sequence ID" value="ES5_v2.g19899.t1"/>
    <property type="gene ID" value="ES5_v2.g19899"/>
</dbReference>
<organism evidence="1 2">
    <name type="scientific">Panagrolaimus sp. ES5</name>
    <dbReference type="NCBI Taxonomy" id="591445"/>
    <lineage>
        <taxon>Eukaryota</taxon>
        <taxon>Metazoa</taxon>
        <taxon>Ecdysozoa</taxon>
        <taxon>Nematoda</taxon>
        <taxon>Chromadorea</taxon>
        <taxon>Rhabditida</taxon>
        <taxon>Tylenchina</taxon>
        <taxon>Panagrolaimomorpha</taxon>
        <taxon>Panagrolaimoidea</taxon>
        <taxon>Panagrolaimidae</taxon>
        <taxon>Panagrolaimus</taxon>
    </lineage>
</organism>
<dbReference type="Proteomes" id="UP000887579">
    <property type="component" value="Unplaced"/>
</dbReference>
<name>A0AC34FR40_9BILA</name>
<protein>
    <submittedName>
        <fullName evidence="2">BTB domain-containing protein</fullName>
    </submittedName>
</protein>
<reference evidence="2" key="1">
    <citation type="submission" date="2022-11" db="UniProtKB">
        <authorList>
            <consortium name="WormBaseParasite"/>
        </authorList>
    </citation>
    <scope>IDENTIFICATION</scope>
</reference>
<evidence type="ECO:0000313" key="1">
    <source>
        <dbReference type="Proteomes" id="UP000887579"/>
    </source>
</evidence>
<accession>A0AC34FR40</accession>
<evidence type="ECO:0000313" key="2">
    <source>
        <dbReference type="WBParaSite" id="ES5_v2.g19899.t1"/>
    </source>
</evidence>